<dbReference type="SUPFAM" id="SSF54928">
    <property type="entry name" value="RNA-binding domain, RBD"/>
    <property type="match status" value="1"/>
</dbReference>
<dbReference type="Gene3D" id="3.30.70.330">
    <property type="match status" value="1"/>
</dbReference>
<feature type="compositionally biased region" description="Low complexity" evidence="5">
    <location>
        <begin position="386"/>
        <end position="396"/>
    </location>
</feature>
<keyword evidence="4" id="KW-0862">Zinc</keyword>
<dbReference type="PANTHER" id="PTHR13948:SF3">
    <property type="entry name" value="FI21118P1"/>
    <property type="match status" value="1"/>
</dbReference>
<dbReference type="InterPro" id="IPR012677">
    <property type="entry name" value="Nucleotide-bd_a/b_plait_sf"/>
</dbReference>
<feature type="domain" description="C2H2-type" evidence="6">
    <location>
        <begin position="339"/>
        <end position="369"/>
    </location>
</feature>
<evidence type="ECO:0000259" key="6">
    <source>
        <dbReference type="PROSITE" id="PS50157"/>
    </source>
</evidence>
<dbReference type="GO" id="GO:0003723">
    <property type="term" value="F:RNA binding"/>
    <property type="evidence" value="ECO:0007669"/>
    <property type="project" value="UniProtKB-KW"/>
</dbReference>
<organism evidence="8 9">
    <name type="scientific">Cerrena zonata</name>
    <dbReference type="NCBI Taxonomy" id="2478898"/>
    <lineage>
        <taxon>Eukaryota</taxon>
        <taxon>Fungi</taxon>
        <taxon>Dikarya</taxon>
        <taxon>Basidiomycota</taxon>
        <taxon>Agaricomycotina</taxon>
        <taxon>Agaricomycetes</taxon>
        <taxon>Polyporales</taxon>
        <taxon>Cerrenaceae</taxon>
        <taxon>Cerrena</taxon>
    </lineage>
</organism>
<evidence type="ECO:0000259" key="7">
    <source>
        <dbReference type="PROSITE" id="PS50174"/>
    </source>
</evidence>
<evidence type="ECO:0000256" key="4">
    <source>
        <dbReference type="PROSITE-ProRule" id="PRU00042"/>
    </source>
</evidence>
<evidence type="ECO:0000313" key="8">
    <source>
        <dbReference type="EMBL" id="KAK7693105.1"/>
    </source>
</evidence>
<feature type="region of interest" description="Disordered" evidence="5">
    <location>
        <begin position="237"/>
        <end position="260"/>
    </location>
</feature>
<accession>A0AAW0GII2</accession>
<keyword evidence="9" id="KW-1185">Reference proteome</keyword>
<evidence type="ECO:0000256" key="2">
    <source>
        <dbReference type="ARBA" id="ARBA00022884"/>
    </source>
</evidence>
<protein>
    <recommendedName>
        <fullName evidence="10">G-patch domain-containing protein</fullName>
    </recommendedName>
</protein>
<dbReference type="PANTHER" id="PTHR13948">
    <property type="entry name" value="RNA-BINDING PROTEIN"/>
    <property type="match status" value="1"/>
</dbReference>
<feature type="compositionally biased region" description="Acidic residues" evidence="5">
    <location>
        <begin position="241"/>
        <end position="250"/>
    </location>
</feature>
<evidence type="ECO:0000256" key="5">
    <source>
        <dbReference type="SAM" id="MobiDB-lite"/>
    </source>
</evidence>
<dbReference type="InterPro" id="IPR000467">
    <property type="entry name" value="G_patch_dom"/>
</dbReference>
<dbReference type="PROSITE" id="PS50174">
    <property type="entry name" value="G_PATCH"/>
    <property type="match status" value="1"/>
</dbReference>
<dbReference type="AlphaFoldDB" id="A0AAW0GII2"/>
<reference evidence="8 9" key="1">
    <citation type="submission" date="2022-09" db="EMBL/GenBank/DDBJ databases">
        <authorList>
            <person name="Palmer J.M."/>
        </authorList>
    </citation>
    <scope>NUCLEOTIDE SEQUENCE [LARGE SCALE GENOMIC DNA]</scope>
    <source>
        <strain evidence="8 9">DSM 7382</strain>
    </source>
</reference>
<sequence>MDKRRNGSNNDGTRDIGSAQTPVLLFRGLDPLSGPGAISQAMKTSAGPNKDGSKGMKRIILIRDKVTMASWGFAFVEFVDVASASAVLGYTMSPHIHPNGFRISDRPVAASFAHPDSFQPLPDYSIRDEACLASSNALGGVEGTLVRYWDEASSVAVLEFKVEEPAQPVVPAPSKEKEKKRKPKGDADLAELRPIEASALPVSDKPVTLSFKGALSTKASSTSLAGPAKKAAPLSLGFSMTEDDGHDENEGDKGGSDPSKAMAVKKVAPMVASKKITNNITKWNQVQEELRDAPESAAPVAPAAVQPAIATKVAAPEASVKIPTPVPSDEFEFSDPAAMTCLLCARQFKSLEQLKRHNKESDLHKKNYKDPNLRDIAREKVKAAKQKSQGQQQPEQPKYRDRASERRIMHNQPDIPLPEHGNSGGGLGSTKGKKRVEGPPPPPSPPPPPVNPGADENNVGNKLLKLMGWKEGTGLGTDGEGRVEPIQTAVYAAGAGLGASKGKDITKYTEGYSGYVHMAQDAARERYGN</sequence>
<evidence type="ECO:0000313" key="9">
    <source>
        <dbReference type="Proteomes" id="UP001385951"/>
    </source>
</evidence>
<dbReference type="PROSITE" id="PS50157">
    <property type="entry name" value="ZINC_FINGER_C2H2_2"/>
    <property type="match status" value="1"/>
</dbReference>
<feature type="compositionally biased region" description="Basic and acidic residues" evidence="5">
    <location>
        <begin position="397"/>
        <end position="408"/>
    </location>
</feature>
<comment type="caution">
    <text evidence="8">The sequence shown here is derived from an EMBL/GenBank/DDBJ whole genome shotgun (WGS) entry which is preliminary data.</text>
</comment>
<name>A0AAW0GII2_9APHY</name>
<dbReference type="SMART" id="SM00443">
    <property type="entry name" value="G_patch"/>
    <property type="match status" value="1"/>
</dbReference>
<dbReference type="GO" id="GO:0000398">
    <property type="term" value="P:mRNA splicing, via spliceosome"/>
    <property type="evidence" value="ECO:0007669"/>
    <property type="project" value="TreeGrafter"/>
</dbReference>
<dbReference type="Proteomes" id="UP001385951">
    <property type="component" value="Unassembled WGS sequence"/>
</dbReference>
<feature type="region of interest" description="Disordered" evidence="5">
    <location>
        <begin position="167"/>
        <end position="192"/>
    </location>
</feature>
<keyword evidence="2" id="KW-0694">RNA-binding</keyword>
<feature type="region of interest" description="Disordered" evidence="5">
    <location>
        <begin position="355"/>
        <end position="459"/>
    </location>
</feature>
<comment type="subcellular location">
    <subcellularLocation>
        <location evidence="1">Nucleus</location>
    </subcellularLocation>
</comment>
<dbReference type="InterPro" id="IPR013087">
    <property type="entry name" value="Znf_C2H2_type"/>
</dbReference>
<dbReference type="Pfam" id="PF01585">
    <property type="entry name" value="G-patch"/>
    <property type="match status" value="1"/>
</dbReference>
<dbReference type="GO" id="GO:0008270">
    <property type="term" value="F:zinc ion binding"/>
    <property type="evidence" value="ECO:0007669"/>
    <property type="project" value="UniProtKB-KW"/>
</dbReference>
<evidence type="ECO:0008006" key="10">
    <source>
        <dbReference type="Google" id="ProtNLM"/>
    </source>
</evidence>
<dbReference type="EMBL" id="JASBNA010000003">
    <property type="protein sequence ID" value="KAK7693105.1"/>
    <property type="molecule type" value="Genomic_DNA"/>
</dbReference>
<feature type="compositionally biased region" description="Pro residues" evidence="5">
    <location>
        <begin position="438"/>
        <end position="451"/>
    </location>
</feature>
<feature type="compositionally biased region" description="Basic and acidic residues" evidence="5">
    <location>
        <begin position="355"/>
        <end position="382"/>
    </location>
</feature>
<dbReference type="InterPro" id="IPR035979">
    <property type="entry name" value="RBD_domain_sf"/>
</dbReference>
<gene>
    <name evidence="8" type="ORF">QCA50_002671</name>
</gene>
<keyword evidence="3" id="KW-0539">Nucleus</keyword>
<proteinExistence type="predicted"/>
<keyword evidence="4" id="KW-0863">Zinc-finger</keyword>
<feature type="domain" description="G-patch" evidence="7">
    <location>
        <begin position="456"/>
        <end position="502"/>
    </location>
</feature>
<evidence type="ECO:0000256" key="3">
    <source>
        <dbReference type="ARBA" id="ARBA00023242"/>
    </source>
</evidence>
<evidence type="ECO:0000256" key="1">
    <source>
        <dbReference type="ARBA" id="ARBA00004123"/>
    </source>
</evidence>
<keyword evidence="4" id="KW-0479">Metal-binding</keyword>
<dbReference type="GO" id="GO:0005634">
    <property type="term" value="C:nucleus"/>
    <property type="evidence" value="ECO:0007669"/>
    <property type="project" value="UniProtKB-SubCell"/>
</dbReference>